<dbReference type="OrthoDB" id="9770553at2"/>
<dbReference type="Gene3D" id="3.40.50.150">
    <property type="entry name" value="Vaccinia Virus protein VP39"/>
    <property type="match status" value="1"/>
</dbReference>
<dbReference type="CDD" id="cd02440">
    <property type="entry name" value="AdoMet_MTases"/>
    <property type="match status" value="1"/>
</dbReference>
<keyword evidence="3" id="KW-1185">Reference proteome</keyword>
<dbReference type="AlphaFoldDB" id="A0A2Z4IK56"/>
<protein>
    <submittedName>
        <fullName evidence="2">Class I SAM-dependent methyltransferase</fullName>
    </submittedName>
</protein>
<keyword evidence="2" id="KW-0489">Methyltransferase</keyword>
<dbReference type="GO" id="GO:0032259">
    <property type="term" value="P:methylation"/>
    <property type="evidence" value="ECO:0007669"/>
    <property type="project" value="UniProtKB-KW"/>
</dbReference>
<name>A0A2Z4IK56_9BACT</name>
<dbReference type="Pfam" id="PF08241">
    <property type="entry name" value="Methyltransf_11"/>
    <property type="match status" value="1"/>
</dbReference>
<reference evidence="2 3" key="1">
    <citation type="submission" date="2018-06" db="EMBL/GenBank/DDBJ databases">
        <title>Echinicola strongylocentroti sp. nov., isolated from a sea urchin Strongylocentrotus intermedius.</title>
        <authorList>
            <person name="Bae S.S."/>
        </authorList>
    </citation>
    <scope>NUCLEOTIDE SEQUENCE [LARGE SCALE GENOMIC DNA]</scope>
    <source>
        <strain evidence="2 3">MEBiC08714</strain>
    </source>
</reference>
<dbReference type="RefSeq" id="WP_112784140.1">
    <property type="nucleotide sequence ID" value="NZ_CP030041.1"/>
</dbReference>
<evidence type="ECO:0000313" key="3">
    <source>
        <dbReference type="Proteomes" id="UP000248688"/>
    </source>
</evidence>
<dbReference type="GO" id="GO:0008757">
    <property type="term" value="F:S-adenosylmethionine-dependent methyltransferase activity"/>
    <property type="evidence" value="ECO:0007669"/>
    <property type="project" value="InterPro"/>
</dbReference>
<feature type="domain" description="Methyltransferase type 11" evidence="1">
    <location>
        <begin position="56"/>
        <end position="155"/>
    </location>
</feature>
<proteinExistence type="predicted"/>
<keyword evidence="2" id="KW-0808">Transferase</keyword>
<organism evidence="2 3">
    <name type="scientific">Echinicola strongylocentroti</name>
    <dbReference type="NCBI Taxonomy" id="1795355"/>
    <lineage>
        <taxon>Bacteria</taxon>
        <taxon>Pseudomonadati</taxon>
        <taxon>Bacteroidota</taxon>
        <taxon>Cytophagia</taxon>
        <taxon>Cytophagales</taxon>
        <taxon>Cyclobacteriaceae</taxon>
        <taxon>Echinicola</taxon>
    </lineage>
</organism>
<evidence type="ECO:0000259" key="1">
    <source>
        <dbReference type="Pfam" id="PF08241"/>
    </source>
</evidence>
<dbReference type="SUPFAM" id="SSF53335">
    <property type="entry name" value="S-adenosyl-L-methionine-dependent methyltransferases"/>
    <property type="match status" value="1"/>
</dbReference>
<evidence type="ECO:0000313" key="2">
    <source>
        <dbReference type="EMBL" id="AWW30763.1"/>
    </source>
</evidence>
<accession>A0A2Z4IK56</accession>
<dbReference type="Proteomes" id="UP000248688">
    <property type="component" value="Chromosome"/>
</dbReference>
<dbReference type="InterPro" id="IPR013216">
    <property type="entry name" value="Methyltransf_11"/>
</dbReference>
<sequence length="221" mass="25185">MEKSFTEEELKAIASQLSHPKGEMGIDVAATMHESNISMTEKAIELLHLESGDRVLELGHGSAMHVSQLLEEQENLHYTGLEVSELMHLEAKKHNARWVDRGKTAFHLYDGESAPFESGIFDKIFTVNTIYFWKDPVKTAKELERLLADEGSLVIAFAQKQFMENLPFAQYGFTFYDDEDVMELMGKVGLVPLEQSDVTETVKSKAMEEVQREFTVMRFSR</sequence>
<dbReference type="EMBL" id="CP030041">
    <property type="protein sequence ID" value="AWW30763.1"/>
    <property type="molecule type" value="Genomic_DNA"/>
</dbReference>
<dbReference type="InterPro" id="IPR029063">
    <property type="entry name" value="SAM-dependent_MTases_sf"/>
</dbReference>
<dbReference type="KEGG" id="est:DN752_11860"/>
<gene>
    <name evidence="2" type="ORF">DN752_11860</name>
</gene>